<name>A0A1K2HA48_9NEIS</name>
<evidence type="ECO:0000313" key="3">
    <source>
        <dbReference type="Proteomes" id="UP000186513"/>
    </source>
</evidence>
<gene>
    <name evidence="2" type="ORF">SAMN02745887_00937</name>
</gene>
<keyword evidence="3" id="KW-1185">Reference proteome</keyword>
<dbReference type="OrthoDB" id="9429532at2"/>
<proteinExistence type="predicted"/>
<evidence type="ECO:0000313" key="2">
    <source>
        <dbReference type="EMBL" id="SFZ73664.1"/>
    </source>
</evidence>
<dbReference type="Proteomes" id="UP000186513">
    <property type="component" value="Unassembled WGS sequence"/>
</dbReference>
<dbReference type="AlphaFoldDB" id="A0A1K2HA48"/>
<evidence type="ECO:0000256" key="1">
    <source>
        <dbReference type="SAM" id="MobiDB-lite"/>
    </source>
</evidence>
<dbReference type="EMBL" id="FPKR01000003">
    <property type="protein sequence ID" value="SFZ73664.1"/>
    <property type="molecule type" value="Genomic_DNA"/>
</dbReference>
<reference evidence="2 3" key="1">
    <citation type="submission" date="2016-11" db="EMBL/GenBank/DDBJ databases">
        <authorList>
            <person name="Jaros S."/>
            <person name="Januszkiewicz K."/>
            <person name="Wedrychowicz H."/>
        </authorList>
    </citation>
    <scope>NUCLEOTIDE SEQUENCE [LARGE SCALE GENOMIC DNA]</scope>
    <source>
        <strain evidence="2 3">DSM 18899</strain>
    </source>
</reference>
<dbReference type="RefSeq" id="WP_139256043.1">
    <property type="nucleotide sequence ID" value="NZ_FPKR01000003.1"/>
</dbReference>
<feature type="region of interest" description="Disordered" evidence="1">
    <location>
        <begin position="26"/>
        <end position="62"/>
    </location>
</feature>
<dbReference type="STRING" id="1121279.SAMN02745887_00937"/>
<feature type="compositionally biased region" description="Basic and acidic residues" evidence="1">
    <location>
        <begin position="41"/>
        <end position="54"/>
    </location>
</feature>
<sequence length="62" mass="7124">MTNTRPSKTRSLGEPDTEVALHRLMTEAPLSGEQHSKRLVKRGDTRRKIEDHLLTKASQDLW</sequence>
<protein>
    <submittedName>
        <fullName evidence="2">Uncharacterized protein</fullName>
    </submittedName>
</protein>
<organism evidence="2 3">
    <name type="scientific">Chitinimonas taiwanensis DSM 18899</name>
    <dbReference type="NCBI Taxonomy" id="1121279"/>
    <lineage>
        <taxon>Bacteria</taxon>
        <taxon>Pseudomonadati</taxon>
        <taxon>Pseudomonadota</taxon>
        <taxon>Betaproteobacteria</taxon>
        <taxon>Neisseriales</taxon>
        <taxon>Chitinibacteraceae</taxon>
        <taxon>Chitinimonas</taxon>
    </lineage>
</organism>
<accession>A0A1K2HA48</accession>